<evidence type="ECO:0000313" key="4">
    <source>
        <dbReference type="Proteomes" id="UP000749559"/>
    </source>
</evidence>
<reference evidence="3" key="1">
    <citation type="submission" date="2022-03" db="EMBL/GenBank/DDBJ databases">
        <authorList>
            <person name="Martin C."/>
        </authorList>
    </citation>
    <scope>NUCLEOTIDE SEQUENCE</scope>
</reference>
<accession>A0A8J1UDJ4</accession>
<keyword evidence="2" id="KW-0677">Repeat</keyword>
<dbReference type="InterPro" id="IPR017868">
    <property type="entry name" value="Filamin/ABP280_repeat-like"/>
</dbReference>
<comment type="similarity">
    <text evidence="1">Belongs to the filamin family.</text>
</comment>
<dbReference type="SMART" id="SM00557">
    <property type="entry name" value="IG_FLMN"/>
    <property type="match status" value="9"/>
</dbReference>
<proteinExistence type="inferred from homology"/>
<dbReference type="Gene3D" id="2.60.40.10">
    <property type="entry name" value="Immunoglobulins"/>
    <property type="match status" value="9"/>
</dbReference>
<dbReference type="InterPro" id="IPR001298">
    <property type="entry name" value="Filamin/ABP280_rpt"/>
</dbReference>
<dbReference type="FunFam" id="2.60.40.10:FF:000092">
    <property type="entry name" value="Filamin-B isoform B"/>
    <property type="match status" value="1"/>
</dbReference>
<protein>
    <submittedName>
        <fullName evidence="3">Uncharacterized protein</fullName>
    </submittedName>
</protein>
<evidence type="ECO:0000256" key="2">
    <source>
        <dbReference type="ARBA" id="ARBA00022737"/>
    </source>
</evidence>
<evidence type="ECO:0000313" key="3">
    <source>
        <dbReference type="EMBL" id="CAH1773269.1"/>
    </source>
</evidence>
<dbReference type="InterPro" id="IPR014756">
    <property type="entry name" value="Ig_E-set"/>
</dbReference>
<dbReference type="OrthoDB" id="10019582at2759"/>
<keyword evidence="4" id="KW-1185">Reference proteome</keyword>
<comment type="caution">
    <text evidence="3">The sequence shown here is derived from an EMBL/GenBank/DDBJ whole genome shotgun (WGS) entry which is preliminary data.</text>
</comment>
<name>A0A8J1UDJ4_OWEFU</name>
<sequence>MSLAAVGNKKECPSPRLNRRVPENWRIHNKESKMPSGNPHPVVTANKDGSVGVTYQTSAKGIHEMVMSYNDQPVDGSPFLCHVDAVGSGYVTAYGHGLSSGMSGDVTEFHVAAQNPGDITVSIDGPSKCDAKLTKNRDGTVGVAYTPMSPGEYSISVKNKGRNISGSPFSAKVSGEGRKRSQISVSTGSEYDTKISEADLVGLVGTHKNPSGSVETCILKKLPNGHLGISSFQPKEKGTHTIEIKRDEKNIKGSPLSVSIGDKELASASKVKVSGKGISDAVSNADNEFTIFTAGAGYGNCGVSIEGGHRSDIKHTVDAEGVITVNYKPHEPGIYLVNVIFADEHIPGSPFVVNVGGKPSGRSRETLVKDIPQADNVGVGSKCEFMLKIPGTNPFDLEASLTDPEGKTELCEIRDLEDSKYDVKFSPKMEGVHTVSLKYRGLHCSGSPFQYTVGQLTAGGPHKVEVGGTGLERGEVGVKNSFNIYTREAGPGQLSVAVEGPSKAKIGFEDRKNGFIGISYEVSKPGTYGVHIKMNEEHVPESPIYVQILPTSREANNLTVHNVKDKGLEVGKAATFNVKYNGATGTTHASVDTPSGATEDCFVQEIDPDDNYVVRFIPKENGIHYVSVFLNEAHIPGSPFPMMVGRLVADPAMVHAAGDGLVTGAVGKKSAFVVNTVGAGEGLMSVTVDGPSKVAVMCKEIDTGYEFNYTPMSPGDYLINIKYSNITIAGSPAKVNVTGAGKKSSVIEQSGIVVECIDKKEGQVAKKKFTGDAAKVIARGNGLKKAFMGRSTPFTIDVKDAGTAILFINMISPNGQLAEEVTIKKTTKTVYTCSYKAGREKGEHQLYVRWGGEDIPGSPFQIHVT</sequence>
<dbReference type="Pfam" id="PF00630">
    <property type="entry name" value="Filamin"/>
    <property type="match status" value="8"/>
</dbReference>
<organism evidence="3 4">
    <name type="scientific">Owenia fusiformis</name>
    <name type="common">Polychaete worm</name>
    <dbReference type="NCBI Taxonomy" id="6347"/>
    <lineage>
        <taxon>Eukaryota</taxon>
        <taxon>Metazoa</taxon>
        <taxon>Spiralia</taxon>
        <taxon>Lophotrochozoa</taxon>
        <taxon>Annelida</taxon>
        <taxon>Polychaeta</taxon>
        <taxon>Sedentaria</taxon>
        <taxon>Canalipalpata</taxon>
        <taxon>Sabellida</taxon>
        <taxon>Oweniida</taxon>
        <taxon>Oweniidae</taxon>
        <taxon>Owenia</taxon>
    </lineage>
</organism>
<dbReference type="GO" id="GO:0051015">
    <property type="term" value="F:actin filament binding"/>
    <property type="evidence" value="ECO:0007669"/>
    <property type="project" value="InterPro"/>
</dbReference>
<dbReference type="PANTHER" id="PTHR38537:SF8">
    <property type="entry name" value="FILAMIN-A"/>
    <property type="match status" value="1"/>
</dbReference>
<dbReference type="GO" id="GO:0030036">
    <property type="term" value="P:actin cytoskeleton organization"/>
    <property type="evidence" value="ECO:0007669"/>
    <property type="project" value="InterPro"/>
</dbReference>
<evidence type="ECO:0000256" key="1">
    <source>
        <dbReference type="ARBA" id="ARBA00009238"/>
    </source>
</evidence>
<dbReference type="SUPFAM" id="SSF81296">
    <property type="entry name" value="E set domains"/>
    <property type="match status" value="9"/>
</dbReference>
<gene>
    <name evidence="3" type="ORF">OFUS_LOCUS891</name>
</gene>
<dbReference type="PROSITE" id="PS50194">
    <property type="entry name" value="FILAMIN_REPEAT"/>
    <property type="match status" value="9"/>
</dbReference>
<dbReference type="PANTHER" id="PTHR38537">
    <property type="entry name" value="JITTERBUG, ISOFORM N"/>
    <property type="match status" value="1"/>
</dbReference>
<dbReference type="InterPro" id="IPR013783">
    <property type="entry name" value="Ig-like_fold"/>
</dbReference>
<dbReference type="EMBL" id="CAIIXF020000001">
    <property type="protein sequence ID" value="CAH1773269.1"/>
    <property type="molecule type" value="Genomic_DNA"/>
</dbReference>
<dbReference type="AlphaFoldDB" id="A0A8J1UDJ4"/>
<dbReference type="InterPro" id="IPR044801">
    <property type="entry name" value="Filamin"/>
</dbReference>
<dbReference type="Proteomes" id="UP000749559">
    <property type="component" value="Unassembled WGS sequence"/>
</dbReference>